<dbReference type="PANTHER" id="PTHR30595">
    <property type="entry name" value="GLPR-RELATED TRANSCRIPTIONAL REPRESSOR"/>
    <property type="match status" value="1"/>
</dbReference>
<reference evidence="3" key="1">
    <citation type="journal article" date="2020" name="ISME J.">
        <title>Comparative genomics reveals insights into cyanobacterial evolution and habitat adaptation.</title>
        <authorList>
            <person name="Chen M.Y."/>
            <person name="Teng W.K."/>
            <person name="Zhao L."/>
            <person name="Hu C.X."/>
            <person name="Zhou Y.K."/>
            <person name="Han B.P."/>
            <person name="Song L.R."/>
            <person name="Shu W.S."/>
        </authorList>
    </citation>
    <scope>NUCLEOTIDE SEQUENCE [LARGE SCALE GENOMIC DNA]</scope>
    <source>
        <strain evidence="3">FACHB-251</strain>
    </source>
</reference>
<dbReference type="Pfam" id="PF04326">
    <property type="entry name" value="SLFN_AlbA_2"/>
    <property type="match status" value="1"/>
</dbReference>
<dbReference type="AlphaFoldDB" id="A0A926WEM2"/>
<dbReference type="InterPro" id="IPR038461">
    <property type="entry name" value="Schlafen_AlbA_2_dom_sf"/>
</dbReference>
<dbReference type="EMBL" id="JACJQU010000002">
    <property type="protein sequence ID" value="MBD2292742.1"/>
    <property type="molecule type" value="Genomic_DNA"/>
</dbReference>
<dbReference type="PANTHER" id="PTHR30595:SF6">
    <property type="entry name" value="SCHLAFEN ALBA-2 DOMAIN-CONTAINING PROTEIN"/>
    <property type="match status" value="1"/>
</dbReference>
<gene>
    <name evidence="2" type="ORF">H6G06_04390</name>
</gene>
<dbReference type="Gene3D" id="3.30.950.30">
    <property type="entry name" value="Schlafen, AAA domain"/>
    <property type="match status" value="1"/>
</dbReference>
<evidence type="ECO:0000313" key="3">
    <source>
        <dbReference type="Proteomes" id="UP000662185"/>
    </source>
</evidence>
<feature type="domain" description="Schlafen AlbA-2" evidence="1">
    <location>
        <begin position="21"/>
        <end position="139"/>
    </location>
</feature>
<keyword evidence="3" id="KW-1185">Reference proteome</keyword>
<organism evidence="2 3">
    <name type="scientific">Anabaena sphaerica FACHB-251</name>
    <dbReference type="NCBI Taxonomy" id="2692883"/>
    <lineage>
        <taxon>Bacteria</taxon>
        <taxon>Bacillati</taxon>
        <taxon>Cyanobacteriota</taxon>
        <taxon>Cyanophyceae</taxon>
        <taxon>Nostocales</taxon>
        <taxon>Nostocaceae</taxon>
        <taxon>Anabaena</taxon>
    </lineage>
</organism>
<proteinExistence type="predicted"/>
<dbReference type="Gene3D" id="3.30.565.60">
    <property type="match status" value="1"/>
</dbReference>
<sequence length="542" mass="61291">MAIEVVPITSDQLNQILIAEESHFLDLKAIDVQPRKLCKFISGFANADGGELFIGIDESIVDDKKIRHWHGFSDQEAANGHLQIFEYLFPLGDDCSYTFLTSEGYPGLVLQVTIFKSRRIVEASDGIPYLRRGAQTLPVKGDKALERLKLDKGIESFERSTIGVELELITTSQVMSTFINAVVPTTEAELWLKKQQLIQKDKPTIGGILLFADEPQAILPKHCGVKIYRYRTKDVEGTRETLAFDPITIEGCLYDQIQQALAKTIEIVEEIPKVGDKGLESIKYPEEAIHEILTNALLHRDYSIASDTHIRIFDNRIEIENPGKLPGHITVKNILKEQYARNGAIVRIINKFPNPPNKDVGEGLNTAFHAMARLRLQPPEICEQENSVAVHIKHEPLASLETTIMSYLEKHKEITNKIARKETGIRSEGTIKAAFYRLRDSRLIEPVPGRSKSNAAWRKVGTIDTDPEDTTSIYENYPEYELLVMNYLDTHSEITNREARELTGVESGTVIKNIFYRLRKKGLIEIVPGKSRIHASWRKVLK</sequence>
<dbReference type="Proteomes" id="UP000662185">
    <property type="component" value="Unassembled WGS sequence"/>
</dbReference>
<evidence type="ECO:0000259" key="1">
    <source>
        <dbReference type="Pfam" id="PF04326"/>
    </source>
</evidence>
<dbReference type="Gene3D" id="1.10.10.10">
    <property type="entry name" value="Winged helix-like DNA-binding domain superfamily/Winged helix DNA-binding domain"/>
    <property type="match status" value="1"/>
</dbReference>
<accession>A0A926WEM2</accession>
<dbReference type="RefSeq" id="WP_190557455.1">
    <property type="nucleotide sequence ID" value="NZ_JACJQU010000002.1"/>
</dbReference>
<comment type="caution">
    <text evidence="2">The sequence shown here is derived from an EMBL/GenBank/DDBJ whole genome shotgun (WGS) entry which is preliminary data.</text>
</comment>
<name>A0A926WEM2_9NOST</name>
<dbReference type="InterPro" id="IPR007421">
    <property type="entry name" value="Schlafen_AlbA_2_dom"/>
</dbReference>
<dbReference type="InterPro" id="IPR038475">
    <property type="entry name" value="RecG_C_sf"/>
</dbReference>
<protein>
    <submittedName>
        <fullName evidence="2">DNA binding domain-containing protein</fullName>
    </submittedName>
</protein>
<evidence type="ECO:0000313" key="2">
    <source>
        <dbReference type="EMBL" id="MBD2292742.1"/>
    </source>
</evidence>
<dbReference type="InterPro" id="IPR036388">
    <property type="entry name" value="WH-like_DNA-bd_sf"/>
</dbReference>
<dbReference type="Pfam" id="PF13749">
    <property type="entry name" value="HATPase_c_4"/>
    <property type="match status" value="1"/>
</dbReference>